<evidence type="ECO:0000256" key="1">
    <source>
        <dbReference type="SAM" id="MobiDB-lite"/>
    </source>
</evidence>
<keyword evidence="2" id="KW-0732">Signal</keyword>
<feature type="signal peptide" evidence="2">
    <location>
        <begin position="1"/>
        <end position="26"/>
    </location>
</feature>
<dbReference type="EMBL" id="JAJKBJ010000006">
    <property type="protein sequence ID" value="MCL9683908.1"/>
    <property type="molecule type" value="Genomic_DNA"/>
</dbReference>
<accession>A0A9X2D007</accession>
<comment type="caution">
    <text evidence="3">The sequence shown here is derived from an EMBL/GenBank/DDBJ whole genome shotgun (WGS) entry which is preliminary data.</text>
</comment>
<reference evidence="3" key="1">
    <citation type="submission" date="2021-11" db="EMBL/GenBank/DDBJ databases">
        <title>Legionella maioricencis sp. nov., a new species isolated from hot water samples in Mallorca.</title>
        <authorList>
            <person name="Crespi S."/>
            <person name="Drasar V."/>
            <person name="Salva-Serra F."/>
            <person name="Jaen-Luchoro D."/>
            <person name="Pineiro-Iglesias B."/>
            <person name="Aliaga F."/>
            <person name="Fernandez-Juarez V."/>
            <person name="Coll G."/>
            <person name="Moore E.R.B."/>
            <person name="Bennasar-Figueras A."/>
        </authorList>
    </citation>
    <scope>NUCLEOTIDE SEQUENCE</scope>
    <source>
        <strain evidence="3">HCPI-6</strain>
    </source>
</reference>
<dbReference type="RefSeq" id="WP_250420957.1">
    <property type="nucleotide sequence ID" value="NZ_JAJKBJ010000006.1"/>
</dbReference>
<evidence type="ECO:0000313" key="4">
    <source>
        <dbReference type="Proteomes" id="UP001139721"/>
    </source>
</evidence>
<proteinExistence type="predicted"/>
<name>A0A9X2D007_9GAMM</name>
<feature type="chain" id="PRO_5040748217" evidence="2">
    <location>
        <begin position="27"/>
        <end position="165"/>
    </location>
</feature>
<protein>
    <submittedName>
        <fullName evidence="3">Uncharacterized protein</fullName>
    </submittedName>
</protein>
<sequence length="165" mass="18861">MLYVKCRFSNLLVALLSLLVSTSIHAGISVIVSAPPPAREIMVGPPGYTSCFIVQPGFYDGVWHHKHRVCEYNGASGQRIWVNGYWQCGSYRAGGICTGWHWIGSHWANRHDMGLYRRSLHGHNTHVHVQEQRRRYEHGHGNEHGHRYEHGYEQGHGDEHGHAHR</sequence>
<evidence type="ECO:0000313" key="3">
    <source>
        <dbReference type="EMBL" id="MCL9683908.1"/>
    </source>
</evidence>
<dbReference type="AlphaFoldDB" id="A0A9X2D007"/>
<keyword evidence="4" id="KW-1185">Reference proteome</keyword>
<dbReference type="Proteomes" id="UP001139721">
    <property type="component" value="Unassembled WGS sequence"/>
</dbReference>
<gene>
    <name evidence="3" type="ORF">LOX96_07375</name>
</gene>
<evidence type="ECO:0000256" key="2">
    <source>
        <dbReference type="SAM" id="SignalP"/>
    </source>
</evidence>
<feature type="region of interest" description="Disordered" evidence="1">
    <location>
        <begin position="139"/>
        <end position="165"/>
    </location>
</feature>
<organism evidence="3 4">
    <name type="scientific">Legionella maioricensis</name>
    <dbReference type="NCBI Taxonomy" id="2896528"/>
    <lineage>
        <taxon>Bacteria</taxon>
        <taxon>Pseudomonadati</taxon>
        <taxon>Pseudomonadota</taxon>
        <taxon>Gammaproteobacteria</taxon>
        <taxon>Legionellales</taxon>
        <taxon>Legionellaceae</taxon>
        <taxon>Legionella</taxon>
    </lineage>
</organism>